<gene>
    <name evidence="2" type="ORF">A3860_13910</name>
</gene>
<dbReference type="Proteomes" id="UP000192796">
    <property type="component" value="Unassembled WGS sequence"/>
</dbReference>
<dbReference type="OrthoDB" id="9808735at2"/>
<feature type="domain" description="Rhodanese" evidence="1">
    <location>
        <begin position="19"/>
        <end position="101"/>
    </location>
</feature>
<dbReference type="PROSITE" id="PS50206">
    <property type="entry name" value="RHODANESE_3"/>
    <property type="match status" value="1"/>
</dbReference>
<dbReference type="PANTHER" id="PTHR43031">
    <property type="entry name" value="FAD-DEPENDENT OXIDOREDUCTASE"/>
    <property type="match status" value="1"/>
</dbReference>
<dbReference type="Pfam" id="PF00581">
    <property type="entry name" value="Rhodanese"/>
    <property type="match status" value="1"/>
</dbReference>
<dbReference type="RefSeq" id="WP_081145513.1">
    <property type="nucleotide sequence ID" value="NZ_LVYD01000002.1"/>
</dbReference>
<dbReference type="SUPFAM" id="SSF52821">
    <property type="entry name" value="Rhodanese/Cell cycle control phosphatase"/>
    <property type="match status" value="1"/>
</dbReference>
<evidence type="ECO:0000259" key="1">
    <source>
        <dbReference type="PROSITE" id="PS50206"/>
    </source>
</evidence>
<organism evidence="2 3">
    <name type="scientific">Niastella vici</name>
    <dbReference type="NCBI Taxonomy" id="1703345"/>
    <lineage>
        <taxon>Bacteria</taxon>
        <taxon>Pseudomonadati</taxon>
        <taxon>Bacteroidota</taxon>
        <taxon>Chitinophagia</taxon>
        <taxon>Chitinophagales</taxon>
        <taxon>Chitinophagaceae</taxon>
        <taxon>Niastella</taxon>
    </lineage>
</organism>
<comment type="caution">
    <text evidence="2">The sequence shown here is derived from an EMBL/GenBank/DDBJ whole genome shotgun (WGS) entry which is preliminary data.</text>
</comment>
<dbReference type="CDD" id="cd00158">
    <property type="entry name" value="RHOD"/>
    <property type="match status" value="1"/>
</dbReference>
<dbReference type="STRING" id="1703345.A3860_13910"/>
<dbReference type="PANTHER" id="PTHR43031:SF1">
    <property type="entry name" value="PYRIDINE NUCLEOTIDE-DISULPHIDE OXIDOREDUCTASE"/>
    <property type="match status" value="1"/>
</dbReference>
<dbReference type="SMART" id="SM00450">
    <property type="entry name" value="RHOD"/>
    <property type="match status" value="1"/>
</dbReference>
<dbReference type="InterPro" id="IPR036873">
    <property type="entry name" value="Rhodanese-like_dom_sf"/>
</dbReference>
<proteinExistence type="predicted"/>
<accession>A0A1V9G7D8</accession>
<evidence type="ECO:0000313" key="2">
    <source>
        <dbReference type="EMBL" id="OQP66571.1"/>
    </source>
</evidence>
<dbReference type="GO" id="GO:0016740">
    <property type="term" value="F:transferase activity"/>
    <property type="evidence" value="ECO:0007669"/>
    <property type="project" value="UniProtKB-KW"/>
</dbReference>
<evidence type="ECO:0000313" key="3">
    <source>
        <dbReference type="Proteomes" id="UP000192796"/>
    </source>
</evidence>
<dbReference type="InterPro" id="IPR001763">
    <property type="entry name" value="Rhodanese-like_dom"/>
</dbReference>
<sequence>MISLIKQLFGSKTDLEMILKNGAVILDVRTKNEYDAGHIQHSRHVPLDIIRQQLNQLKKLNKPIITVCRSGSRSAIAKSLLQNAGIEAYNGGSWITFKNKYGIK</sequence>
<protein>
    <submittedName>
        <fullName evidence="2">Sulfurtransferase</fullName>
    </submittedName>
</protein>
<dbReference type="InterPro" id="IPR050229">
    <property type="entry name" value="GlpE_sulfurtransferase"/>
</dbReference>
<keyword evidence="3" id="KW-1185">Reference proteome</keyword>
<dbReference type="EMBL" id="LVYD01000002">
    <property type="protein sequence ID" value="OQP66571.1"/>
    <property type="molecule type" value="Genomic_DNA"/>
</dbReference>
<keyword evidence="2" id="KW-0808">Transferase</keyword>
<name>A0A1V9G7D8_9BACT</name>
<dbReference type="Gene3D" id="3.40.250.10">
    <property type="entry name" value="Rhodanese-like domain"/>
    <property type="match status" value="1"/>
</dbReference>
<dbReference type="AlphaFoldDB" id="A0A1V9G7D8"/>
<reference evidence="2 3" key="1">
    <citation type="submission" date="2016-03" db="EMBL/GenBank/DDBJ databases">
        <title>Niastella vici sp. nov., isolated from farmland soil.</title>
        <authorList>
            <person name="Chen L."/>
            <person name="Wang D."/>
            <person name="Yang S."/>
            <person name="Wang G."/>
        </authorList>
    </citation>
    <scope>NUCLEOTIDE SEQUENCE [LARGE SCALE GENOMIC DNA]</scope>
    <source>
        <strain evidence="2 3">DJ57</strain>
    </source>
</reference>